<sequence length="82" mass="8989">MTNHNGLLTSRSSSFCASNLTFDKSSLSSEKQEPAPSDQNHGSKEDGGMLPVIDSNLNEYILLLDHPSISRYYPYFSSLSGC</sequence>
<feature type="region of interest" description="Disordered" evidence="1">
    <location>
        <begin position="25"/>
        <end position="50"/>
    </location>
</feature>
<organism evidence="2 3">
    <name type="scientific">Nephila pilipes</name>
    <name type="common">Giant wood spider</name>
    <name type="synonym">Nephila maculata</name>
    <dbReference type="NCBI Taxonomy" id="299642"/>
    <lineage>
        <taxon>Eukaryota</taxon>
        <taxon>Metazoa</taxon>
        <taxon>Ecdysozoa</taxon>
        <taxon>Arthropoda</taxon>
        <taxon>Chelicerata</taxon>
        <taxon>Arachnida</taxon>
        <taxon>Araneae</taxon>
        <taxon>Araneomorphae</taxon>
        <taxon>Entelegynae</taxon>
        <taxon>Araneoidea</taxon>
        <taxon>Nephilidae</taxon>
        <taxon>Nephila</taxon>
    </lineage>
</organism>
<dbReference type="AlphaFoldDB" id="A0A8X6T3N8"/>
<proteinExistence type="predicted"/>
<evidence type="ECO:0000256" key="1">
    <source>
        <dbReference type="SAM" id="MobiDB-lite"/>
    </source>
</evidence>
<protein>
    <submittedName>
        <fullName evidence="2">Uncharacterized protein</fullName>
    </submittedName>
</protein>
<keyword evidence="3" id="KW-1185">Reference proteome</keyword>
<name>A0A8X6T3N8_NEPPI</name>
<evidence type="ECO:0000313" key="2">
    <source>
        <dbReference type="EMBL" id="GFS71757.1"/>
    </source>
</evidence>
<gene>
    <name evidence="2" type="ORF">NPIL_267531</name>
</gene>
<evidence type="ECO:0000313" key="3">
    <source>
        <dbReference type="Proteomes" id="UP000887013"/>
    </source>
</evidence>
<comment type="caution">
    <text evidence="2">The sequence shown here is derived from an EMBL/GenBank/DDBJ whole genome shotgun (WGS) entry which is preliminary data.</text>
</comment>
<reference evidence="2" key="1">
    <citation type="submission" date="2020-08" db="EMBL/GenBank/DDBJ databases">
        <title>Multicomponent nature underlies the extraordinary mechanical properties of spider dragline silk.</title>
        <authorList>
            <person name="Kono N."/>
            <person name="Nakamura H."/>
            <person name="Mori M."/>
            <person name="Yoshida Y."/>
            <person name="Ohtoshi R."/>
            <person name="Malay A.D."/>
            <person name="Moran D.A.P."/>
            <person name="Tomita M."/>
            <person name="Numata K."/>
            <person name="Arakawa K."/>
        </authorList>
    </citation>
    <scope>NUCLEOTIDE SEQUENCE</scope>
</reference>
<dbReference type="EMBL" id="BMAW01049666">
    <property type="protein sequence ID" value="GFS71757.1"/>
    <property type="molecule type" value="Genomic_DNA"/>
</dbReference>
<dbReference type="Proteomes" id="UP000887013">
    <property type="component" value="Unassembled WGS sequence"/>
</dbReference>
<accession>A0A8X6T3N8</accession>